<evidence type="ECO:0000313" key="2">
    <source>
        <dbReference type="Proteomes" id="UP000250675"/>
    </source>
</evidence>
<evidence type="ECO:0000313" key="1">
    <source>
        <dbReference type="EMBL" id="SQC21002.1"/>
    </source>
</evidence>
<dbReference type="Gene3D" id="1.10.3210.10">
    <property type="entry name" value="Hypothetical protein af1432"/>
    <property type="match status" value="1"/>
</dbReference>
<gene>
    <name evidence="1" type="ORF">NCTC9645_01974</name>
</gene>
<evidence type="ECO:0008006" key="3">
    <source>
        <dbReference type="Google" id="ProtNLM"/>
    </source>
</evidence>
<accession>A0A2X3CUB9</accession>
<dbReference type="SUPFAM" id="SSF109604">
    <property type="entry name" value="HD-domain/PDEase-like"/>
    <property type="match status" value="1"/>
</dbReference>
<dbReference type="Proteomes" id="UP000250675">
    <property type="component" value="Unassembled WGS sequence"/>
</dbReference>
<sequence>MKNETLNIRQQYATAAMQALIISGLNTGAWDDYADLGKSAYRIADAMIDSELLATCVEFKLQQEPAFHYIRTHSGRHFCYEAISLDAIDIDDIAQALSNICRFAGHLDDFYSVAQHSVLVSRLVPPELALEALLHDASEAYCQDIPAPLKALLPDYRDIEASVDNVIRSLFGLPLAHSPEVKHADLVMLATERRDLGIDDGDKWDILDGIAPTDEFVIHPLNPRQARQLFIARFNELWRIRVEQRRQEMLGDSTP</sequence>
<protein>
    <recommendedName>
        <fullName evidence="3">HD family hydrolase</fullName>
    </recommendedName>
</protein>
<reference evidence="1 2" key="1">
    <citation type="submission" date="2018-06" db="EMBL/GenBank/DDBJ databases">
        <authorList>
            <consortium name="Pathogen Informatics"/>
            <person name="Doyle S."/>
        </authorList>
    </citation>
    <scope>NUCLEOTIDE SEQUENCE [LARGE SCALE GENOMIC DNA]</scope>
    <source>
        <strain evidence="1 2">NCTC9645</strain>
    </source>
</reference>
<dbReference type="EMBL" id="UASO01000004">
    <property type="protein sequence ID" value="SQC21002.1"/>
    <property type="molecule type" value="Genomic_DNA"/>
</dbReference>
<organism evidence="1 2">
    <name type="scientific">Klebsiella pneumoniae</name>
    <dbReference type="NCBI Taxonomy" id="573"/>
    <lineage>
        <taxon>Bacteria</taxon>
        <taxon>Pseudomonadati</taxon>
        <taxon>Pseudomonadota</taxon>
        <taxon>Gammaproteobacteria</taxon>
        <taxon>Enterobacterales</taxon>
        <taxon>Enterobacteriaceae</taxon>
        <taxon>Klebsiella/Raoultella group</taxon>
        <taxon>Klebsiella</taxon>
        <taxon>Klebsiella pneumoniae complex</taxon>
    </lineage>
</organism>
<dbReference type="AlphaFoldDB" id="A0A2X3CUB9"/>
<name>A0A2X3CUB9_KLEPN</name>
<proteinExistence type="predicted"/>